<dbReference type="InterPro" id="IPR001296">
    <property type="entry name" value="Glyco_trans_1"/>
</dbReference>
<dbReference type="Proteomes" id="UP000245934">
    <property type="component" value="Unassembled WGS sequence"/>
</dbReference>
<proteinExistence type="predicted"/>
<dbReference type="OrthoDB" id="132546at2157"/>
<evidence type="ECO:0000259" key="3">
    <source>
        <dbReference type="Pfam" id="PF13439"/>
    </source>
</evidence>
<keyword evidence="5" id="KW-1185">Reference proteome</keyword>
<reference evidence="4 5" key="1">
    <citation type="submission" date="2018-05" db="EMBL/GenBank/DDBJ databases">
        <title>Draft genome of Methanospirillum stamsii Pt1.</title>
        <authorList>
            <person name="Dueholm M.S."/>
            <person name="Nielsen P.H."/>
            <person name="Bakmann L.F."/>
            <person name="Otzen D.E."/>
        </authorList>
    </citation>
    <scope>NUCLEOTIDE SEQUENCE [LARGE SCALE GENOMIC DNA]</scope>
    <source>
        <strain evidence="4 5">Pt1</strain>
    </source>
</reference>
<dbReference type="SUPFAM" id="SSF53756">
    <property type="entry name" value="UDP-Glycosyltransferase/glycogen phosphorylase"/>
    <property type="match status" value="1"/>
</dbReference>
<dbReference type="Pfam" id="PF00534">
    <property type="entry name" value="Glycos_transf_1"/>
    <property type="match status" value="1"/>
</dbReference>
<dbReference type="Pfam" id="PF13439">
    <property type="entry name" value="Glyco_transf_4"/>
    <property type="match status" value="1"/>
</dbReference>
<dbReference type="InterPro" id="IPR028098">
    <property type="entry name" value="Glyco_trans_4-like_N"/>
</dbReference>
<keyword evidence="1" id="KW-0808">Transferase</keyword>
<evidence type="ECO:0000313" key="4">
    <source>
        <dbReference type="EMBL" id="PWR72914.1"/>
    </source>
</evidence>
<dbReference type="CDD" id="cd03801">
    <property type="entry name" value="GT4_PimA-like"/>
    <property type="match status" value="1"/>
</dbReference>
<dbReference type="Gene3D" id="3.40.50.2000">
    <property type="entry name" value="Glycogen Phosphorylase B"/>
    <property type="match status" value="2"/>
</dbReference>
<protein>
    <submittedName>
        <fullName evidence="4">Uncharacterized protein</fullName>
    </submittedName>
</protein>
<dbReference type="PANTHER" id="PTHR46401">
    <property type="entry name" value="GLYCOSYLTRANSFERASE WBBK-RELATED"/>
    <property type="match status" value="1"/>
</dbReference>
<evidence type="ECO:0000256" key="1">
    <source>
        <dbReference type="ARBA" id="ARBA00022679"/>
    </source>
</evidence>
<comment type="caution">
    <text evidence="4">The sequence shown here is derived from an EMBL/GenBank/DDBJ whole genome shotgun (WGS) entry which is preliminary data.</text>
</comment>
<name>A0A2V2MXQ5_9EURY</name>
<dbReference type="AlphaFoldDB" id="A0A2V2MXQ5"/>
<feature type="domain" description="Glycosyltransferase subfamily 4-like N-terminal" evidence="3">
    <location>
        <begin position="14"/>
        <end position="176"/>
    </location>
</feature>
<accession>A0A2V2MXQ5</accession>
<dbReference type="GO" id="GO:0016757">
    <property type="term" value="F:glycosyltransferase activity"/>
    <property type="evidence" value="ECO:0007669"/>
    <property type="project" value="InterPro"/>
</dbReference>
<feature type="domain" description="Glycosyl transferase family 1" evidence="2">
    <location>
        <begin position="194"/>
        <end position="348"/>
    </location>
</feature>
<dbReference type="GeneID" id="97609118"/>
<evidence type="ECO:0000259" key="2">
    <source>
        <dbReference type="Pfam" id="PF00534"/>
    </source>
</evidence>
<evidence type="ECO:0000313" key="5">
    <source>
        <dbReference type="Proteomes" id="UP000245934"/>
    </source>
</evidence>
<sequence>MTSLLITHPDLSFYGGAELVITELCRYLGNHGIPHDVLTRAVSDEVKMLTPKTNYITISPSWQGRWQTGTAYAFWRYLKEHPDWDVVNAHNYPTHLAAAGCSIPTVWMCNEPPSFHIHYNGVKRPVDLFKIALLTADRWMVRNRVDDIIVADEFNQQRFSKLYSRPSHIIPYGIDYAYFSSGEGKRAVESYHLEDRFVLLHVGVFSPLKNQMASVRCLKKIIRTDPSGILILAGQGGNWYEEEVRAYIRAHHLEKHVLITGHISRNTIRDLYHAAHLALFPVQSQGSWLSPFEALCAGTPVIVSPDITSSSLISMHEIGTVTRDYVQAVQTIMQNYNDYATQAERGRRWVRDNLKWEKFCRELFERCEAVVRT</sequence>
<dbReference type="EMBL" id="QGMZ01000024">
    <property type="protein sequence ID" value="PWR72914.1"/>
    <property type="molecule type" value="Genomic_DNA"/>
</dbReference>
<dbReference type="RefSeq" id="WP_109941298.1">
    <property type="nucleotide sequence ID" value="NZ_CP176366.1"/>
</dbReference>
<organism evidence="4 5">
    <name type="scientific">Methanospirillum stamsii</name>
    <dbReference type="NCBI Taxonomy" id="1277351"/>
    <lineage>
        <taxon>Archaea</taxon>
        <taxon>Methanobacteriati</taxon>
        <taxon>Methanobacteriota</taxon>
        <taxon>Stenosarchaea group</taxon>
        <taxon>Methanomicrobia</taxon>
        <taxon>Methanomicrobiales</taxon>
        <taxon>Methanospirillaceae</taxon>
        <taxon>Methanospirillum</taxon>
    </lineage>
</organism>
<gene>
    <name evidence="4" type="ORF">DLD82_11640</name>
</gene>
<dbReference type="PANTHER" id="PTHR46401:SF2">
    <property type="entry name" value="GLYCOSYLTRANSFERASE WBBK-RELATED"/>
    <property type="match status" value="1"/>
</dbReference>